<accession>A0A9W6WK04</accession>
<protein>
    <submittedName>
        <fullName evidence="1">Unnamed protein product</fullName>
    </submittedName>
</protein>
<proteinExistence type="predicted"/>
<reference evidence="1" key="1">
    <citation type="submission" date="2023-04" db="EMBL/GenBank/DDBJ databases">
        <title>Candida boidinii NBRC 10035.</title>
        <authorList>
            <person name="Ichikawa N."/>
            <person name="Sato H."/>
            <person name="Tonouchi N."/>
        </authorList>
    </citation>
    <scope>NUCLEOTIDE SEQUENCE</scope>
    <source>
        <strain evidence="1">NBRC 10035</strain>
    </source>
</reference>
<evidence type="ECO:0000313" key="1">
    <source>
        <dbReference type="EMBL" id="GME79117.1"/>
    </source>
</evidence>
<dbReference type="Proteomes" id="UP001165120">
    <property type="component" value="Unassembled WGS sequence"/>
</dbReference>
<name>A0A9W6WK04_CANBO</name>
<comment type="caution">
    <text evidence="1">The sequence shown here is derived from an EMBL/GenBank/DDBJ whole genome shotgun (WGS) entry which is preliminary data.</text>
</comment>
<dbReference type="EMBL" id="BSXN01003369">
    <property type="protein sequence ID" value="GME79117.1"/>
    <property type="molecule type" value="Genomic_DNA"/>
</dbReference>
<sequence>MWWSNTDIPYDFIESTINRGKDEILDFFANSTESDFLKFAKELSNELSCKTRETSKTSVKKLELFISGIRSFLESQVVDNKLNMFDNSDYIVKSFGDISSDTDENEYIKTSDSSSSKELEKLENALTRINKVSEFLNQNKNSNGDGKLDQVVFEQIFLSNNEYSFSDKNAEYYEEDYEGDYEEDYEVNENYLTEKDSDYLVDELGDEKQRQLCI</sequence>
<dbReference type="AlphaFoldDB" id="A0A9W6WK04"/>
<gene>
    <name evidence="1" type="ORF">Cboi02_000602500</name>
</gene>
<keyword evidence="2" id="KW-1185">Reference proteome</keyword>
<evidence type="ECO:0000313" key="2">
    <source>
        <dbReference type="Proteomes" id="UP001165120"/>
    </source>
</evidence>
<organism evidence="1 2">
    <name type="scientific">Candida boidinii</name>
    <name type="common">Yeast</name>
    <dbReference type="NCBI Taxonomy" id="5477"/>
    <lineage>
        <taxon>Eukaryota</taxon>
        <taxon>Fungi</taxon>
        <taxon>Dikarya</taxon>
        <taxon>Ascomycota</taxon>
        <taxon>Saccharomycotina</taxon>
        <taxon>Pichiomycetes</taxon>
        <taxon>Pichiales</taxon>
        <taxon>Pichiaceae</taxon>
        <taxon>Ogataea</taxon>
        <taxon>Ogataea/Candida clade</taxon>
    </lineage>
</organism>